<evidence type="ECO:0000256" key="5">
    <source>
        <dbReference type="ARBA" id="ARBA00022840"/>
    </source>
</evidence>
<dbReference type="InterPro" id="IPR029056">
    <property type="entry name" value="Ribokinase-like"/>
</dbReference>
<dbReference type="STRING" id="1193682.BJP25_20250"/>
<dbReference type="PANTHER" id="PTHR46566">
    <property type="entry name" value="1-PHOSPHOFRUCTOKINASE-RELATED"/>
    <property type="match status" value="1"/>
</dbReference>
<dbReference type="InterPro" id="IPR011611">
    <property type="entry name" value="PfkB_dom"/>
</dbReference>
<evidence type="ECO:0000256" key="2">
    <source>
        <dbReference type="ARBA" id="ARBA00022679"/>
    </source>
</evidence>
<name>A0A1Q9LKA6_9PSEU</name>
<protein>
    <submittedName>
        <fullName evidence="8">Phosphofructokinase</fullName>
    </submittedName>
</protein>
<evidence type="ECO:0000256" key="3">
    <source>
        <dbReference type="ARBA" id="ARBA00022741"/>
    </source>
</evidence>
<dbReference type="EMBL" id="MKQR01000016">
    <property type="protein sequence ID" value="OLR92419.1"/>
    <property type="molecule type" value="Genomic_DNA"/>
</dbReference>
<dbReference type="GO" id="GO:0008443">
    <property type="term" value="F:phosphofructokinase activity"/>
    <property type="evidence" value="ECO:0007669"/>
    <property type="project" value="TreeGrafter"/>
</dbReference>
<dbReference type="GO" id="GO:0005829">
    <property type="term" value="C:cytosol"/>
    <property type="evidence" value="ECO:0007669"/>
    <property type="project" value="TreeGrafter"/>
</dbReference>
<dbReference type="PROSITE" id="PS00584">
    <property type="entry name" value="PFKB_KINASES_2"/>
    <property type="match status" value="1"/>
</dbReference>
<keyword evidence="4 8" id="KW-0418">Kinase</keyword>
<keyword evidence="9" id="KW-1185">Reference proteome</keyword>
<dbReference type="Gene3D" id="3.40.1190.20">
    <property type="match status" value="1"/>
</dbReference>
<dbReference type="Pfam" id="PF00294">
    <property type="entry name" value="PfkB"/>
    <property type="match status" value="1"/>
</dbReference>
<proteinExistence type="inferred from homology"/>
<dbReference type="PIRSF" id="PIRSF000535">
    <property type="entry name" value="1PFK/6PFK/LacC"/>
    <property type="match status" value="1"/>
</dbReference>
<dbReference type="InterPro" id="IPR002173">
    <property type="entry name" value="Carboh/pur_kinase_PfkB_CS"/>
</dbReference>
<evidence type="ECO:0000259" key="7">
    <source>
        <dbReference type="Pfam" id="PF00294"/>
    </source>
</evidence>
<dbReference type="InterPro" id="IPR017583">
    <property type="entry name" value="Tagatose/fructose_Pkinase"/>
</dbReference>
<dbReference type="RefSeq" id="WP_075975562.1">
    <property type="nucleotide sequence ID" value="NZ_MKQR01000016.1"/>
</dbReference>
<feature type="domain" description="Carbohydrate kinase PfkB" evidence="7">
    <location>
        <begin position="23"/>
        <end position="290"/>
    </location>
</feature>
<accession>A0A1Q9LKA6</accession>
<keyword evidence="5" id="KW-0067">ATP-binding</keyword>
<keyword evidence="2 6" id="KW-0808">Transferase</keyword>
<dbReference type="PANTHER" id="PTHR46566:SF2">
    <property type="entry name" value="ATP-DEPENDENT 6-PHOSPHOFRUCTOKINASE ISOZYME 2"/>
    <property type="match status" value="1"/>
</dbReference>
<organism evidence="8 9">
    <name type="scientific">Actinokineospora bangkokensis</name>
    <dbReference type="NCBI Taxonomy" id="1193682"/>
    <lineage>
        <taxon>Bacteria</taxon>
        <taxon>Bacillati</taxon>
        <taxon>Actinomycetota</taxon>
        <taxon>Actinomycetes</taxon>
        <taxon>Pseudonocardiales</taxon>
        <taxon>Pseudonocardiaceae</taxon>
        <taxon>Actinokineospora</taxon>
    </lineage>
</organism>
<evidence type="ECO:0000256" key="4">
    <source>
        <dbReference type="ARBA" id="ARBA00022777"/>
    </source>
</evidence>
<evidence type="ECO:0000256" key="6">
    <source>
        <dbReference type="PIRNR" id="PIRNR000535"/>
    </source>
</evidence>
<reference evidence="8 9" key="1">
    <citation type="submission" date="2016-10" db="EMBL/GenBank/DDBJ databases">
        <title>The Draft Genome Sequence of Actinokineospora bangkokensis 44EHWT reveals the biosynthetic pathway of antifungal compounds Thailandins with unusual extender unit butylmalonyl-CoA.</title>
        <authorList>
            <person name="Greule A."/>
            <person name="Intra B."/>
            <person name="Flemming S."/>
            <person name="Rommel M.G."/>
            <person name="Panbangred W."/>
            <person name="Bechthold A."/>
        </authorList>
    </citation>
    <scope>NUCLEOTIDE SEQUENCE [LARGE SCALE GENOMIC DNA]</scope>
    <source>
        <strain evidence="8 9">44EHW</strain>
    </source>
</reference>
<dbReference type="AlphaFoldDB" id="A0A1Q9LKA6"/>
<comment type="similarity">
    <text evidence="1">Belongs to the carbohydrate kinase PfkB family.</text>
</comment>
<evidence type="ECO:0000256" key="1">
    <source>
        <dbReference type="ARBA" id="ARBA00010688"/>
    </source>
</evidence>
<comment type="caution">
    <text evidence="8">The sequence shown here is derived from an EMBL/GenBank/DDBJ whole genome shotgun (WGS) entry which is preliminary data.</text>
</comment>
<keyword evidence="3" id="KW-0547">Nucleotide-binding</keyword>
<sequence length="309" mass="31886">MTEQVSVFAPSPTLTVTVEDLDGQPDTHLHAGGQGLWQARMITALGTPVVFCCALGGETGAVLRHLLTGPELTVRARDVAARNGVYIHDRRGGEREPFLHQRPDRLTRHEVDDLYELAVVAGLESGVAVLSGSIDEACDEVVPVSVYQRLAVDLARNGCEVVVDLAGERLAATLEGKPAVVKVSHEELVEDGRAASDDLADLVKGARELVDGGVGLVVVSRAAEPTLAVSADAELLVTSPSLEPVDTRGGGDSMTAGLAAGLAQGLDRAAALRLGAAAGALNITRHGLGSGSGEAVRALVDRVEIAPAG</sequence>
<dbReference type="GO" id="GO:0005524">
    <property type="term" value="F:ATP binding"/>
    <property type="evidence" value="ECO:0007669"/>
    <property type="project" value="UniProtKB-KW"/>
</dbReference>
<dbReference type="Proteomes" id="UP000186040">
    <property type="component" value="Unassembled WGS sequence"/>
</dbReference>
<gene>
    <name evidence="8" type="ORF">BJP25_20250</name>
</gene>
<dbReference type="SUPFAM" id="SSF53613">
    <property type="entry name" value="Ribokinase-like"/>
    <property type="match status" value="1"/>
</dbReference>
<evidence type="ECO:0000313" key="9">
    <source>
        <dbReference type="Proteomes" id="UP000186040"/>
    </source>
</evidence>
<evidence type="ECO:0000313" key="8">
    <source>
        <dbReference type="EMBL" id="OLR92419.1"/>
    </source>
</evidence>